<name>A0ABM7PC46_9BACT</name>
<dbReference type="InterPro" id="IPR026328">
    <property type="entry name" value="FmdE"/>
</dbReference>
<dbReference type="PIRSF" id="PIRSF006578">
    <property type="entry name" value="FwdE"/>
    <property type="match status" value="1"/>
</dbReference>
<organism evidence="2 3">
    <name type="scientific">Desulfoluna limicola</name>
    <dbReference type="NCBI Taxonomy" id="2810562"/>
    <lineage>
        <taxon>Bacteria</taxon>
        <taxon>Pseudomonadati</taxon>
        <taxon>Thermodesulfobacteriota</taxon>
        <taxon>Desulfobacteria</taxon>
        <taxon>Desulfobacterales</taxon>
        <taxon>Desulfolunaceae</taxon>
        <taxon>Desulfoluna</taxon>
    </lineage>
</organism>
<evidence type="ECO:0000259" key="1">
    <source>
        <dbReference type="Pfam" id="PF02663"/>
    </source>
</evidence>
<sequence length="203" mass="22119">MNHTHYAHLPLPDSLKPCIDFHGHLCPGLVYGYIVAVESLRRFKETRSDDEELVAISENDACSVDALQVLLGTTSGKGNLTINNIGKNVYTVYSRTAGKGFRFSRKTAYTYTGETPDLFNELEKKFAEGTATGAERKQQKIMKAMDLLSKPASDVFEITEAAIPTPAFAELAPSVACATCGELTMKTKMVEKEGSLLCQPCAS</sequence>
<dbReference type="RefSeq" id="WP_236891066.1">
    <property type="nucleotide sequence ID" value="NZ_AP024488.1"/>
</dbReference>
<evidence type="ECO:0000313" key="2">
    <source>
        <dbReference type="EMBL" id="BCS94766.1"/>
    </source>
</evidence>
<dbReference type="PANTHER" id="PTHR39418:SF1">
    <property type="entry name" value="DEHYDROGENASE"/>
    <property type="match status" value="1"/>
</dbReference>
<dbReference type="Pfam" id="PF02663">
    <property type="entry name" value="FmdE"/>
    <property type="match status" value="1"/>
</dbReference>
<dbReference type="EMBL" id="AP024488">
    <property type="protein sequence ID" value="BCS94766.1"/>
    <property type="molecule type" value="Genomic_DNA"/>
</dbReference>
<keyword evidence="3" id="KW-1185">Reference proteome</keyword>
<dbReference type="InterPro" id="IPR053194">
    <property type="entry name" value="tRNA_methyltr_O"/>
</dbReference>
<gene>
    <name evidence="2" type="ORF">DSLASN_03980</name>
</gene>
<dbReference type="PANTHER" id="PTHR39418">
    <property type="entry name" value="DEHYDROGENASE-RELATED"/>
    <property type="match status" value="1"/>
</dbReference>
<feature type="domain" description="Formylmethanofuran dehydrogenase subunit E" evidence="1">
    <location>
        <begin position="21"/>
        <end position="157"/>
    </location>
</feature>
<reference evidence="2 3" key="1">
    <citation type="submission" date="2021-02" db="EMBL/GenBank/DDBJ databases">
        <title>Complete genome of Desulfoluna sp. strain ASN36.</title>
        <authorList>
            <person name="Takahashi A."/>
            <person name="Kojima H."/>
            <person name="Fukui M."/>
        </authorList>
    </citation>
    <scope>NUCLEOTIDE SEQUENCE [LARGE SCALE GENOMIC DNA]</scope>
    <source>
        <strain evidence="2 3">ASN36</strain>
    </source>
</reference>
<dbReference type="Proteomes" id="UP001320148">
    <property type="component" value="Chromosome"/>
</dbReference>
<protein>
    <submittedName>
        <fullName evidence="2">Formylmethanofuran dehydrogenase subunit E</fullName>
    </submittedName>
</protein>
<proteinExistence type="predicted"/>
<dbReference type="SUPFAM" id="SSF143555">
    <property type="entry name" value="FwdE-like"/>
    <property type="match status" value="1"/>
</dbReference>
<dbReference type="InterPro" id="IPR003814">
    <property type="entry name" value="FmdEsu_dom"/>
</dbReference>
<accession>A0ABM7PC46</accession>
<evidence type="ECO:0000313" key="3">
    <source>
        <dbReference type="Proteomes" id="UP001320148"/>
    </source>
</evidence>
<dbReference type="Gene3D" id="3.30.1330.130">
    <property type="match status" value="1"/>
</dbReference>